<evidence type="ECO:0000313" key="5">
    <source>
        <dbReference type="Proteomes" id="UP000726737"/>
    </source>
</evidence>
<dbReference type="Gene3D" id="3.10.20.90">
    <property type="entry name" value="Phosphatidylinositol 3-kinase Catalytic Subunit, Chain A, domain 1"/>
    <property type="match status" value="1"/>
</dbReference>
<dbReference type="Pfam" id="PF00564">
    <property type="entry name" value="PB1"/>
    <property type="match status" value="1"/>
</dbReference>
<dbReference type="AlphaFoldDB" id="A0A9P6PN35"/>
<keyword evidence="5" id="KW-1185">Reference proteome</keyword>
<feature type="compositionally biased region" description="Polar residues" evidence="2">
    <location>
        <begin position="613"/>
        <end position="629"/>
    </location>
</feature>
<dbReference type="PROSITE" id="PS50030">
    <property type="entry name" value="UBA"/>
    <property type="match status" value="1"/>
</dbReference>
<proteinExistence type="predicted"/>
<feature type="compositionally biased region" description="Polar residues" evidence="2">
    <location>
        <begin position="696"/>
        <end position="720"/>
    </location>
</feature>
<evidence type="ECO:0000256" key="1">
    <source>
        <dbReference type="SAM" id="Coils"/>
    </source>
</evidence>
<feature type="region of interest" description="Disordered" evidence="2">
    <location>
        <begin position="684"/>
        <end position="726"/>
    </location>
</feature>
<dbReference type="Proteomes" id="UP000726737">
    <property type="component" value="Unassembled WGS sequence"/>
</dbReference>
<feature type="region of interest" description="Disordered" evidence="2">
    <location>
        <begin position="350"/>
        <end position="375"/>
    </location>
</feature>
<feature type="region of interest" description="Disordered" evidence="2">
    <location>
        <begin position="565"/>
        <end position="629"/>
    </location>
</feature>
<comment type="caution">
    <text evidence="4">The sequence shown here is derived from an EMBL/GenBank/DDBJ whole genome shotgun (WGS) entry which is preliminary data.</text>
</comment>
<organism evidence="4 5">
    <name type="scientific">Mortierella polycephala</name>
    <dbReference type="NCBI Taxonomy" id="41804"/>
    <lineage>
        <taxon>Eukaryota</taxon>
        <taxon>Fungi</taxon>
        <taxon>Fungi incertae sedis</taxon>
        <taxon>Mucoromycota</taxon>
        <taxon>Mortierellomycotina</taxon>
        <taxon>Mortierellomycetes</taxon>
        <taxon>Mortierellales</taxon>
        <taxon>Mortierellaceae</taxon>
        <taxon>Mortierella</taxon>
    </lineage>
</organism>
<reference evidence="4" key="1">
    <citation type="journal article" date="2020" name="Fungal Divers.">
        <title>Resolving the Mortierellaceae phylogeny through synthesis of multi-gene phylogenetics and phylogenomics.</title>
        <authorList>
            <person name="Vandepol N."/>
            <person name="Liber J."/>
            <person name="Desiro A."/>
            <person name="Na H."/>
            <person name="Kennedy M."/>
            <person name="Barry K."/>
            <person name="Grigoriev I.V."/>
            <person name="Miller A.N."/>
            <person name="O'Donnell K."/>
            <person name="Stajich J.E."/>
            <person name="Bonito G."/>
        </authorList>
    </citation>
    <scope>NUCLEOTIDE SEQUENCE</scope>
    <source>
        <strain evidence="4">KOD948</strain>
    </source>
</reference>
<keyword evidence="1" id="KW-0175">Coiled coil</keyword>
<evidence type="ECO:0000313" key="4">
    <source>
        <dbReference type="EMBL" id="KAG0250397.1"/>
    </source>
</evidence>
<sequence>MADSNVSPCKVSFDGSFRRFLIGRPAKWKVFEDKVRALYGLPFNAALDVQYKDEEGDIIKLNTDSELEDVLAMHALFNSQIAAVKFEVSALFPDSVVSSIPSTRTSSIIGGSSPRLTFFTLSNHNQHYGNILPSDISSTAAATSIDTPLNRPHLSSISMYGSDHSDDVSLIELEDGTESCLGDELHRTSLVEDMDQTITYPQRALEEAARHQEDIDKMETYKLDAPVFPSSVMGSKMTTNEGYNEDDVAATETLAGSTHSTEVEPEMDTSQALMVAAAVEHYETLASRSQQSMSDEPSVLEQEFEAMRLITEPEATESIAASIIDQRTQDEISSVGETNEQVVSAPELFAEQSVPSTSTASTSTASASTSTSERNFGDTEKALIDQFQMLIKEFQDIIKSNPQLVALAGNIMNKIMSNAKVNVESFASYLQAQAQAQVAAQSAQQAAEQAQEKATQATAQTQEAASQVQETAFQASRGHPFFGHRLHHHQSHQNVTSFANAHPRSFVPPHQSQHDGFHGHGSGSFSQIDPAVTLGRSNTIHGTTPSPFSRGFPFNHAPPVNTRTYTFKSGCPAPSDTETASLRSSSSIKVEKSRAVDVEGPSTAAASGDQVPPSGSSAMPGSFPTQHPQMSELKAGWSWSRLPDDGSEHHQPPSTRAKYGWVWSDIGGEKAELEVDPVPLYTDLTEATPGSFPNDPESSSASLNRSCSTRYSGQCGSSSQEDADETLKRSHTFNGHRAERYREVAAAQVQRHRDAIEQQRIALEEQRSSLEKLRAQLAEQQVEQMASRVQPMSHRGAFRFTNASFSNASSVSSTATTDATTNTTAMPIGGGSLANIRPSAFGSSSSSTIDPIAVDATGTPGGSPQTPPVEDALVDESSPAVLEVEPTATSVVDIEADMDLGPFTDPYEFKEELAMIIAMGFPDNEELRNMVQDLGGEVEAIVECLVSQ</sequence>
<dbReference type="InterPro" id="IPR015940">
    <property type="entry name" value="UBA"/>
</dbReference>
<feature type="compositionally biased region" description="Polar residues" evidence="2">
    <location>
        <begin position="576"/>
        <end position="588"/>
    </location>
</feature>
<dbReference type="OrthoDB" id="661148at2759"/>
<dbReference type="CDD" id="cd05992">
    <property type="entry name" value="PB1"/>
    <property type="match status" value="1"/>
</dbReference>
<accession>A0A9P6PN35</accession>
<feature type="domain" description="UBA" evidence="3">
    <location>
        <begin position="908"/>
        <end position="948"/>
    </location>
</feature>
<feature type="coiled-coil region" evidence="1">
    <location>
        <begin position="746"/>
        <end position="783"/>
    </location>
</feature>
<dbReference type="SUPFAM" id="SSF54277">
    <property type="entry name" value="CAD &amp; PB1 domains"/>
    <property type="match status" value="1"/>
</dbReference>
<protein>
    <recommendedName>
        <fullName evidence="3">UBA domain-containing protein</fullName>
    </recommendedName>
</protein>
<name>A0A9P6PN35_9FUNG</name>
<evidence type="ECO:0000256" key="2">
    <source>
        <dbReference type="SAM" id="MobiDB-lite"/>
    </source>
</evidence>
<feature type="compositionally biased region" description="Low complexity" evidence="2">
    <location>
        <begin position="356"/>
        <end position="372"/>
    </location>
</feature>
<feature type="region of interest" description="Disordered" evidence="2">
    <location>
        <begin position="454"/>
        <end position="473"/>
    </location>
</feature>
<dbReference type="CDD" id="cd14686">
    <property type="entry name" value="bZIP"/>
    <property type="match status" value="1"/>
</dbReference>
<evidence type="ECO:0000259" key="3">
    <source>
        <dbReference type="PROSITE" id="PS50030"/>
    </source>
</evidence>
<dbReference type="EMBL" id="JAAAJA010000690">
    <property type="protein sequence ID" value="KAG0250397.1"/>
    <property type="molecule type" value="Genomic_DNA"/>
</dbReference>
<dbReference type="SMART" id="SM00666">
    <property type="entry name" value="PB1"/>
    <property type="match status" value="1"/>
</dbReference>
<feature type="compositionally biased region" description="Low complexity" evidence="2">
    <location>
        <begin position="454"/>
        <end position="472"/>
    </location>
</feature>
<gene>
    <name evidence="4" type="ORF">BG011_008385</name>
</gene>
<dbReference type="InterPro" id="IPR000270">
    <property type="entry name" value="PB1_dom"/>
</dbReference>